<feature type="non-terminal residue" evidence="3">
    <location>
        <position position="564"/>
    </location>
</feature>
<dbReference type="Proteomes" id="UP001190700">
    <property type="component" value="Unassembled WGS sequence"/>
</dbReference>
<feature type="domain" description="Histone deacetylase" evidence="2">
    <location>
        <begin position="343"/>
        <end position="501"/>
    </location>
</feature>
<evidence type="ECO:0000313" key="4">
    <source>
        <dbReference type="Proteomes" id="UP001190700"/>
    </source>
</evidence>
<dbReference type="PROSITE" id="PS50088">
    <property type="entry name" value="ANK_REPEAT"/>
    <property type="match status" value="3"/>
</dbReference>
<keyword evidence="1" id="KW-0040">ANK repeat</keyword>
<dbReference type="GO" id="GO:0005737">
    <property type="term" value="C:cytoplasm"/>
    <property type="evidence" value="ECO:0007669"/>
    <property type="project" value="TreeGrafter"/>
</dbReference>
<reference evidence="3 4" key="1">
    <citation type="journal article" date="2015" name="Genome Biol. Evol.">
        <title>Comparative Genomics of a Bacterivorous Green Alga Reveals Evolutionary Causalities and Consequences of Phago-Mixotrophic Mode of Nutrition.</title>
        <authorList>
            <person name="Burns J.A."/>
            <person name="Paasch A."/>
            <person name="Narechania A."/>
            <person name="Kim E."/>
        </authorList>
    </citation>
    <scope>NUCLEOTIDE SEQUENCE [LARGE SCALE GENOMIC DNA]</scope>
    <source>
        <strain evidence="3 4">PLY_AMNH</strain>
    </source>
</reference>
<dbReference type="GO" id="GO:0040029">
    <property type="term" value="P:epigenetic regulation of gene expression"/>
    <property type="evidence" value="ECO:0007669"/>
    <property type="project" value="TreeGrafter"/>
</dbReference>
<dbReference type="Pfam" id="PF00023">
    <property type="entry name" value="Ank"/>
    <property type="match status" value="1"/>
</dbReference>
<dbReference type="InterPro" id="IPR037138">
    <property type="entry name" value="His_deacetylse_dom_sf"/>
</dbReference>
<organism evidence="3 4">
    <name type="scientific">Cymbomonas tetramitiformis</name>
    <dbReference type="NCBI Taxonomy" id="36881"/>
    <lineage>
        <taxon>Eukaryota</taxon>
        <taxon>Viridiplantae</taxon>
        <taxon>Chlorophyta</taxon>
        <taxon>Pyramimonadophyceae</taxon>
        <taxon>Pyramimonadales</taxon>
        <taxon>Pyramimonadaceae</taxon>
        <taxon>Cymbomonas</taxon>
    </lineage>
</organism>
<dbReference type="InterPro" id="IPR023696">
    <property type="entry name" value="Ureohydrolase_dom_sf"/>
</dbReference>
<evidence type="ECO:0000259" key="2">
    <source>
        <dbReference type="Pfam" id="PF00850"/>
    </source>
</evidence>
<dbReference type="PANTHER" id="PTHR10625:SF26">
    <property type="entry name" value="HISTONE DEACETYLASE DOMAIN-CONTAINING PROTEIN"/>
    <property type="match status" value="1"/>
</dbReference>
<accession>A0AAE0FG68</accession>
<protein>
    <recommendedName>
        <fullName evidence="2">Histone deacetylase domain-containing protein</fullName>
    </recommendedName>
</protein>
<dbReference type="InterPro" id="IPR002110">
    <property type="entry name" value="Ankyrin_rpt"/>
</dbReference>
<dbReference type="SUPFAM" id="SSF52768">
    <property type="entry name" value="Arginase/deacetylase"/>
    <property type="match status" value="1"/>
</dbReference>
<dbReference type="Pfam" id="PF12796">
    <property type="entry name" value="Ank_2"/>
    <property type="match status" value="2"/>
</dbReference>
<keyword evidence="4" id="KW-1185">Reference proteome</keyword>
<evidence type="ECO:0000256" key="1">
    <source>
        <dbReference type="PROSITE-ProRule" id="PRU00023"/>
    </source>
</evidence>
<dbReference type="Gene3D" id="3.40.800.20">
    <property type="entry name" value="Histone deacetylase domain"/>
    <property type="match status" value="1"/>
</dbReference>
<evidence type="ECO:0000313" key="3">
    <source>
        <dbReference type="EMBL" id="KAK3259135.1"/>
    </source>
</evidence>
<proteinExistence type="predicted"/>
<feature type="repeat" description="ANK" evidence="1">
    <location>
        <begin position="102"/>
        <end position="142"/>
    </location>
</feature>
<dbReference type="SMART" id="SM00248">
    <property type="entry name" value="ANK"/>
    <property type="match status" value="5"/>
</dbReference>
<name>A0AAE0FG68_9CHLO</name>
<feature type="repeat" description="ANK" evidence="1">
    <location>
        <begin position="178"/>
        <end position="204"/>
    </location>
</feature>
<dbReference type="AlphaFoldDB" id="A0AAE0FG68"/>
<dbReference type="InterPro" id="IPR036770">
    <property type="entry name" value="Ankyrin_rpt-contain_sf"/>
</dbReference>
<dbReference type="PROSITE" id="PS50297">
    <property type="entry name" value="ANK_REP_REGION"/>
    <property type="match status" value="2"/>
</dbReference>
<feature type="repeat" description="ANK" evidence="1">
    <location>
        <begin position="70"/>
        <end position="102"/>
    </location>
</feature>
<dbReference type="Gene3D" id="1.25.40.20">
    <property type="entry name" value="Ankyrin repeat-containing domain"/>
    <property type="match status" value="2"/>
</dbReference>
<comment type="caution">
    <text evidence="3">The sequence shown here is derived from an EMBL/GenBank/DDBJ whole genome shotgun (WGS) entry which is preliminary data.</text>
</comment>
<dbReference type="Pfam" id="PF00850">
    <property type="entry name" value="Hist_deacetyl"/>
    <property type="match status" value="1"/>
</dbReference>
<sequence>MSDFPTDWEEASVDEQAAKEFVLHDLVEAGDTVNLSALLSKGMKDGDFDPAVEEEEEEQDELDLDERDMNDCTPLHIALLTGKLECAQLLLDSGAEIFIRCEGSPALHVAVSVGQLPSHSDFSCKAMQLLLGFSADAVARDDYGRHALHLCCMHGLEQQAQILLEGGAEECIYTADFDGLLPIHTAAQYAQPRMVQFLLERGADGSACAPYARTPLHFAASAGCEETATILLKHSPALRLCPDHWGVTPCGIARRSSNRGRLVSLLETESDESTQEYVWEEEMMPMHSAHAWQCRTLVIAPKECHLHQTCPWPVPRQGEEPPPENDTRLDVLTNPESGILRCAALQQKVEWAETCKPAPMADVLRVHEYSYVRRVLEQCGRLAVLPPFTIGHLDGDTAISRGSFDAALHAAGAVIEAIDQVVIGKKTNVFCAVRPPGHHAGPKGVVTCGNDPHGSHGFCLLNNVAIGAAYARCVLRHRGIERVAIVDFDVHHGNGTQACVAATVPTMRRVPFSTDAITGTLNVPCWKPWLDNNDPSAIFFASSQGYGSKGDEGEAWFYPGSGGT</sequence>
<dbReference type="InterPro" id="IPR023801">
    <property type="entry name" value="His_deacetylse_dom"/>
</dbReference>
<dbReference type="GO" id="GO:0004407">
    <property type="term" value="F:histone deacetylase activity"/>
    <property type="evidence" value="ECO:0007669"/>
    <property type="project" value="TreeGrafter"/>
</dbReference>
<gene>
    <name evidence="3" type="ORF">CYMTET_31855</name>
</gene>
<dbReference type="PANTHER" id="PTHR10625">
    <property type="entry name" value="HISTONE DEACETYLASE HDAC1-RELATED"/>
    <property type="match status" value="1"/>
</dbReference>
<dbReference type="EMBL" id="LGRX02018956">
    <property type="protein sequence ID" value="KAK3259135.1"/>
    <property type="molecule type" value="Genomic_DNA"/>
</dbReference>
<dbReference type="SUPFAM" id="SSF48403">
    <property type="entry name" value="Ankyrin repeat"/>
    <property type="match status" value="1"/>
</dbReference>
<dbReference type="GO" id="GO:0000118">
    <property type="term" value="C:histone deacetylase complex"/>
    <property type="evidence" value="ECO:0007669"/>
    <property type="project" value="TreeGrafter"/>
</dbReference>